<sequence>VGTYTFRSGEKLLILDTYANSDHLMGIPSLCNVSPRWKITSLETEFTADVPSVCVWIPPFSTDCIEVAKYLRNSVLNTWDEFRVKVLEIARWMFKRFLKETASYSSVYAADQGMFADLLLDLEDNLNVTRFENEYGEISMHIRQIRNVMGANVPLKQDTNFFEIKRSEIGILRRVLDLLKNNDIAYNDYTAILKSVHELNSDLKSFLHRSLHVMETLDVLQ</sequence>
<protein>
    <submittedName>
        <fullName evidence="1">Uncharacterized protein</fullName>
    </submittedName>
</protein>
<name>A0ABD2PVM0_9PLAT</name>
<dbReference type="EMBL" id="JBJKFK010002183">
    <property type="protein sequence ID" value="KAL3311504.1"/>
    <property type="molecule type" value="Genomic_DNA"/>
</dbReference>
<keyword evidence="2" id="KW-1185">Reference proteome</keyword>
<evidence type="ECO:0000313" key="2">
    <source>
        <dbReference type="Proteomes" id="UP001626550"/>
    </source>
</evidence>
<evidence type="ECO:0000313" key="1">
    <source>
        <dbReference type="EMBL" id="KAL3311504.1"/>
    </source>
</evidence>
<proteinExistence type="predicted"/>
<dbReference type="Proteomes" id="UP001626550">
    <property type="component" value="Unassembled WGS sequence"/>
</dbReference>
<dbReference type="AlphaFoldDB" id="A0ABD2PVM0"/>
<reference evidence="1 2" key="1">
    <citation type="submission" date="2024-11" db="EMBL/GenBank/DDBJ databases">
        <title>Adaptive evolution of stress response genes in parasites aligns with host niche diversity.</title>
        <authorList>
            <person name="Hahn C."/>
            <person name="Resl P."/>
        </authorList>
    </citation>
    <scope>NUCLEOTIDE SEQUENCE [LARGE SCALE GENOMIC DNA]</scope>
    <source>
        <strain evidence="1">EGGRZ-B1_66</strain>
        <tissue evidence="1">Body</tissue>
    </source>
</reference>
<gene>
    <name evidence="1" type="ORF">Ciccas_009914</name>
</gene>
<feature type="non-terminal residue" evidence="1">
    <location>
        <position position="1"/>
    </location>
</feature>
<organism evidence="1 2">
    <name type="scientific">Cichlidogyrus casuarinus</name>
    <dbReference type="NCBI Taxonomy" id="1844966"/>
    <lineage>
        <taxon>Eukaryota</taxon>
        <taxon>Metazoa</taxon>
        <taxon>Spiralia</taxon>
        <taxon>Lophotrochozoa</taxon>
        <taxon>Platyhelminthes</taxon>
        <taxon>Monogenea</taxon>
        <taxon>Monopisthocotylea</taxon>
        <taxon>Dactylogyridea</taxon>
        <taxon>Ancyrocephalidae</taxon>
        <taxon>Cichlidogyrus</taxon>
    </lineage>
</organism>
<comment type="caution">
    <text evidence="1">The sequence shown here is derived from an EMBL/GenBank/DDBJ whole genome shotgun (WGS) entry which is preliminary data.</text>
</comment>
<accession>A0ABD2PVM0</accession>